<keyword evidence="1" id="KW-0472">Membrane</keyword>
<proteinExistence type="predicted"/>
<dbReference type="Pfam" id="PF03577">
    <property type="entry name" value="Peptidase_C69"/>
    <property type="match status" value="1"/>
</dbReference>
<reference evidence="3 4" key="1">
    <citation type="submission" date="2018-08" db="EMBL/GenBank/DDBJ databases">
        <title>A genome reference for cultivated species of the human gut microbiota.</title>
        <authorList>
            <person name="Zou Y."/>
            <person name="Xue W."/>
            <person name="Luo G."/>
        </authorList>
    </citation>
    <scope>NUCLEOTIDE SEQUENCE [LARGE SCALE GENOMIC DNA]</scope>
    <source>
        <strain evidence="3 4">AF18-46</strain>
    </source>
</reference>
<dbReference type="PROSITE" id="PS51257">
    <property type="entry name" value="PROKAR_LIPOPROTEIN"/>
    <property type="match status" value="1"/>
</dbReference>
<dbReference type="GO" id="GO:0070004">
    <property type="term" value="F:cysteine-type exopeptidase activity"/>
    <property type="evidence" value="ECO:0007669"/>
    <property type="project" value="InterPro"/>
</dbReference>
<dbReference type="InterPro" id="IPR005322">
    <property type="entry name" value="Peptidase_C69"/>
</dbReference>
<evidence type="ECO:0000256" key="2">
    <source>
        <dbReference type="SAM" id="SignalP"/>
    </source>
</evidence>
<name>A0A412PBI5_9FIRM</name>
<dbReference type="PANTHER" id="PTHR12994:SF17">
    <property type="entry name" value="LD30995P"/>
    <property type="match status" value="1"/>
</dbReference>
<evidence type="ECO:0000256" key="1">
    <source>
        <dbReference type="SAM" id="Phobius"/>
    </source>
</evidence>
<protein>
    <submittedName>
        <fullName evidence="3">Dipeptidase</fullName>
    </submittedName>
</protein>
<feature type="signal peptide" evidence="2">
    <location>
        <begin position="1"/>
        <end position="27"/>
    </location>
</feature>
<evidence type="ECO:0000313" key="3">
    <source>
        <dbReference type="EMBL" id="RGT54220.1"/>
    </source>
</evidence>
<keyword evidence="1" id="KW-1133">Transmembrane helix</keyword>
<dbReference type="AlphaFoldDB" id="A0A412PBI5"/>
<dbReference type="Proteomes" id="UP000284731">
    <property type="component" value="Unassembled WGS sequence"/>
</dbReference>
<evidence type="ECO:0000313" key="4">
    <source>
        <dbReference type="Proteomes" id="UP000284731"/>
    </source>
</evidence>
<dbReference type="EMBL" id="QRWX01000004">
    <property type="protein sequence ID" value="RGT54220.1"/>
    <property type="molecule type" value="Genomic_DNA"/>
</dbReference>
<dbReference type="RefSeq" id="WP_118765210.1">
    <property type="nucleotide sequence ID" value="NZ_CABJCF010000004.1"/>
</dbReference>
<feature type="chain" id="PRO_5019557753" evidence="2">
    <location>
        <begin position="28"/>
        <end position="645"/>
    </location>
</feature>
<dbReference type="PANTHER" id="PTHR12994">
    <property type="entry name" value="SECERNIN"/>
    <property type="match status" value="1"/>
</dbReference>
<accession>A0A412PBI5</accession>
<gene>
    <name evidence="3" type="ORF">DWX20_08615</name>
</gene>
<comment type="caution">
    <text evidence="3">The sequence shown here is derived from an EMBL/GenBank/DDBJ whole genome shotgun (WGS) entry which is preliminary data.</text>
</comment>
<dbReference type="GO" id="GO:0006508">
    <property type="term" value="P:proteolysis"/>
    <property type="evidence" value="ECO:0007669"/>
    <property type="project" value="InterPro"/>
</dbReference>
<feature type="transmembrane region" description="Helical" evidence="1">
    <location>
        <begin position="623"/>
        <end position="640"/>
    </location>
</feature>
<organism evidence="3 4">
    <name type="scientific">Solobacterium moorei</name>
    <dbReference type="NCBI Taxonomy" id="102148"/>
    <lineage>
        <taxon>Bacteria</taxon>
        <taxon>Bacillati</taxon>
        <taxon>Bacillota</taxon>
        <taxon>Erysipelotrichia</taxon>
        <taxon>Erysipelotrichales</taxon>
        <taxon>Erysipelotrichaceae</taxon>
        <taxon>Solobacterium</taxon>
    </lineage>
</organism>
<dbReference type="Gene3D" id="3.60.60.10">
    <property type="entry name" value="Penicillin V Acylase, Chain A"/>
    <property type="match status" value="1"/>
</dbReference>
<sequence length="645" mass="71442">MKKCISRLFSASIAALVASSSIISAYACTGVIIGGDLTEDGSTIFGRTEDLEVNHNKVYKVHQAGEHKAGETIKDVSVDPDNGYSFTFTHDSYRYTSVSDTTPEYGNFDETGFNEKGLIADMTVSASANEDVLGVDPYLDGTDTTKPIGITEAIITTAVLGSCDNARQAVEFIAQEVATKGAAEGNGLVVADHNELWYMEIYTGHQFVAMRYPRDKYSVFPNSFWLNECRLTVGEEKENYNISEDGNYIYSKDIFKVPTEAKTFKGDELTRTIDLYASYALPELSESNVSRVCSGIKQFNPDAKFEGDVYPFLQTTSKKITLADAMAFTRNRLETINQVADDLGRGNLYPIGNRNTMEAHIYHLPSTATEEYPGTMWLSLGSPLTSPFVAYYPTQNSGIEQAQNENNEFNEDSVYWLAMDTLFMVEYNRDEFQPIVSKKLEALESEEIKNAVTTILTADEATTKNHEAATKAYETMKEIHAEILEKFQKYIKENDYTIKFFGKRAKAVFTGTEVLVPKASADIGMKLSVAPAEDMMSGELNIVDHYGNPVEEVKQDLTYSIPTTAFNGKPTFTDGTNEITAEVKDDKYVFTTKATHIAYTVSESKEATTETETTKPKTTPQSVVLLVGAVIVVALAAQVIRKKLR</sequence>
<keyword evidence="1" id="KW-0812">Transmembrane</keyword>
<keyword evidence="2" id="KW-0732">Signal</keyword>
<dbReference type="GO" id="GO:0016805">
    <property type="term" value="F:dipeptidase activity"/>
    <property type="evidence" value="ECO:0007669"/>
    <property type="project" value="InterPro"/>
</dbReference>